<gene>
    <name evidence="5" type="ORF">HXL70_08315</name>
</gene>
<feature type="transmembrane region" description="Helical" evidence="3">
    <location>
        <begin position="66"/>
        <end position="87"/>
    </location>
</feature>
<dbReference type="GO" id="GO:0008758">
    <property type="term" value="F:UDP-2,3-diacylglucosamine hydrolase activity"/>
    <property type="evidence" value="ECO:0007669"/>
    <property type="project" value="TreeGrafter"/>
</dbReference>
<evidence type="ECO:0000256" key="1">
    <source>
        <dbReference type="ARBA" id="ARBA00022723"/>
    </source>
</evidence>
<evidence type="ECO:0000256" key="2">
    <source>
        <dbReference type="ARBA" id="ARBA00022801"/>
    </source>
</evidence>
<name>A0A930B6U3_9FIRM</name>
<protein>
    <submittedName>
        <fullName evidence="5">Metallophosphoesterase</fullName>
    </submittedName>
</protein>
<proteinExistence type="predicted"/>
<dbReference type="GO" id="GO:0016020">
    <property type="term" value="C:membrane"/>
    <property type="evidence" value="ECO:0007669"/>
    <property type="project" value="GOC"/>
</dbReference>
<dbReference type="InterPro" id="IPR051158">
    <property type="entry name" value="Metallophosphoesterase_sf"/>
</dbReference>
<dbReference type="GO" id="GO:0009245">
    <property type="term" value="P:lipid A biosynthetic process"/>
    <property type="evidence" value="ECO:0007669"/>
    <property type="project" value="TreeGrafter"/>
</dbReference>
<dbReference type="Proteomes" id="UP000757890">
    <property type="component" value="Unassembled WGS sequence"/>
</dbReference>
<dbReference type="SUPFAM" id="SSF56300">
    <property type="entry name" value="Metallo-dependent phosphatases"/>
    <property type="match status" value="1"/>
</dbReference>
<dbReference type="GO" id="GO:0046872">
    <property type="term" value="F:metal ion binding"/>
    <property type="evidence" value="ECO:0007669"/>
    <property type="project" value="UniProtKB-KW"/>
</dbReference>
<feature type="domain" description="Calcineurin-like phosphoesterase" evidence="4">
    <location>
        <begin position="145"/>
        <end position="315"/>
    </location>
</feature>
<feature type="transmembrane region" description="Helical" evidence="3">
    <location>
        <begin position="99"/>
        <end position="120"/>
    </location>
</feature>
<dbReference type="PANTHER" id="PTHR31302:SF31">
    <property type="entry name" value="PHOSPHODIESTERASE YAEI"/>
    <property type="match status" value="1"/>
</dbReference>
<feature type="transmembrane region" description="Helical" evidence="3">
    <location>
        <begin position="31"/>
        <end position="54"/>
    </location>
</feature>
<feature type="transmembrane region" description="Helical" evidence="3">
    <location>
        <begin position="6"/>
        <end position="26"/>
    </location>
</feature>
<organism evidence="5 6">
    <name type="scientific">Dialister invisus</name>
    <dbReference type="NCBI Taxonomy" id="218538"/>
    <lineage>
        <taxon>Bacteria</taxon>
        <taxon>Bacillati</taxon>
        <taxon>Bacillota</taxon>
        <taxon>Negativicutes</taxon>
        <taxon>Veillonellales</taxon>
        <taxon>Veillonellaceae</taxon>
        <taxon>Dialister</taxon>
    </lineage>
</organism>
<accession>A0A930B6U3</accession>
<dbReference type="EMBL" id="JABZMK010000085">
    <property type="protein sequence ID" value="MBF1130024.1"/>
    <property type="molecule type" value="Genomic_DNA"/>
</dbReference>
<dbReference type="InterPro" id="IPR004843">
    <property type="entry name" value="Calcineurin-like_PHP"/>
</dbReference>
<keyword evidence="1" id="KW-0479">Metal-binding</keyword>
<dbReference type="Gene3D" id="3.60.21.10">
    <property type="match status" value="1"/>
</dbReference>
<comment type="caution">
    <text evidence="5">The sequence shown here is derived from an EMBL/GenBank/DDBJ whole genome shotgun (WGS) entry which is preliminary data.</text>
</comment>
<dbReference type="AlphaFoldDB" id="A0A930B6U3"/>
<evidence type="ECO:0000313" key="6">
    <source>
        <dbReference type="Proteomes" id="UP000757890"/>
    </source>
</evidence>
<evidence type="ECO:0000313" key="5">
    <source>
        <dbReference type="EMBL" id="MBF1130024.1"/>
    </source>
</evidence>
<evidence type="ECO:0000259" key="4">
    <source>
        <dbReference type="Pfam" id="PF00149"/>
    </source>
</evidence>
<keyword evidence="3" id="KW-0472">Membrane</keyword>
<dbReference type="InterPro" id="IPR029052">
    <property type="entry name" value="Metallo-depent_PP-like"/>
</dbReference>
<keyword evidence="3" id="KW-0812">Transmembrane</keyword>
<evidence type="ECO:0000256" key="3">
    <source>
        <dbReference type="SAM" id="Phobius"/>
    </source>
</evidence>
<reference evidence="5" key="1">
    <citation type="submission" date="2020-04" db="EMBL/GenBank/DDBJ databases">
        <title>Deep metagenomics examines the oral microbiome during advanced dental caries in children, revealing novel taxa and co-occurrences with host molecules.</title>
        <authorList>
            <person name="Baker J.L."/>
            <person name="Morton J.T."/>
            <person name="Dinis M."/>
            <person name="Alvarez R."/>
            <person name="Tran N.C."/>
            <person name="Knight R."/>
            <person name="Edlund A."/>
        </authorList>
    </citation>
    <scope>NUCLEOTIDE SEQUENCE</scope>
    <source>
        <strain evidence="5">JCVI_32_bin.14</strain>
    </source>
</reference>
<keyword evidence="2" id="KW-0378">Hydrolase</keyword>
<keyword evidence="3" id="KW-1133">Transmembrane helix</keyword>
<sequence>MDFYQIITLLFSFLGLMNGLFAAGLFRLKRFYLYGIAGALISCGAVQYYVWYALAYPEYGWAAHFGAYFACALMAADIMLILPLFLLMMIGTVRFIRRYAQIFGAAVMALSLFIGVYGSVDGEMKEEAERYTITAEELPEAFDGLKVAQITDTHIGPYYRNADLANDLERSKAEGTDVVMLTGDLIDDIRVMPETAKILNSRAVLFPYGIIYVRGNHELYKDPDYIENELRKTSVKILDNSHVALQKDGALLYVAGVDYPEMRGEGRTELMAQMVRDAFDGIPEDSAKIFLAHHSDFIDAGFENRAFLTLTGHTHGTQFGIFGKPMITPFKYTRGMYSDGKHCGYVSRGSGGWFPFRFDTSRELTIFTLKKK</sequence>
<dbReference type="Pfam" id="PF00149">
    <property type="entry name" value="Metallophos"/>
    <property type="match status" value="1"/>
</dbReference>
<dbReference type="PANTHER" id="PTHR31302">
    <property type="entry name" value="TRANSMEMBRANE PROTEIN WITH METALLOPHOSPHOESTERASE DOMAIN-RELATED"/>
    <property type="match status" value="1"/>
</dbReference>